<dbReference type="CDD" id="cd06170">
    <property type="entry name" value="LuxR_C_like"/>
    <property type="match status" value="1"/>
</dbReference>
<gene>
    <name evidence="10" type="ORF">F5985_16345</name>
</gene>
<dbReference type="InterPro" id="IPR011006">
    <property type="entry name" value="CheY-like_superfamily"/>
</dbReference>
<dbReference type="GO" id="GO:0000156">
    <property type="term" value="F:phosphorelay response regulator activity"/>
    <property type="evidence" value="ECO:0007669"/>
    <property type="project" value="TreeGrafter"/>
</dbReference>
<accession>A0A7C9IZ86</accession>
<comment type="caution">
    <text evidence="10">The sequence shown here is derived from an EMBL/GenBank/DDBJ whole genome shotgun (WGS) entry which is preliminary data.</text>
</comment>
<proteinExistence type="predicted"/>
<dbReference type="PROSITE" id="PS50043">
    <property type="entry name" value="HTH_LUXR_2"/>
    <property type="match status" value="1"/>
</dbReference>
<dbReference type="Proteomes" id="UP000481947">
    <property type="component" value="Unassembled WGS sequence"/>
</dbReference>
<dbReference type="AlphaFoldDB" id="A0A7C9IZ86"/>
<feature type="domain" description="Response regulatory" evidence="9">
    <location>
        <begin position="48"/>
        <end position="164"/>
    </location>
</feature>
<dbReference type="PRINTS" id="PR00038">
    <property type="entry name" value="HTHLUXR"/>
</dbReference>
<dbReference type="GO" id="GO:0005829">
    <property type="term" value="C:cytosol"/>
    <property type="evidence" value="ECO:0007669"/>
    <property type="project" value="TreeGrafter"/>
</dbReference>
<feature type="domain" description="HTH luxR-type" evidence="8">
    <location>
        <begin position="293"/>
        <end position="358"/>
    </location>
</feature>
<keyword evidence="4" id="KW-0238">DNA-binding</keyword>
<dbReference type="InterPro" id="IPR001789">
    <property type="entry name" value="Sig_transdc_resp-reg_receiver"/>
</dbReference>
<dbReference type="InterPro" id="IPR016032">
    <property type="entry name" value="Sig_transdc_resp-reg_C-effctor"/>
</dbReference>
<keyword evidence="1 6" id="KW-0597">Phosphoprotein</keyword>
<keyword evidence="3" id="KW-0805">Transcription regulation</keyword>
<evidence type="ECO:0000256" key="4">
    <source>
        <dbReference type="ARBA" id="ARBA00023125"/>
    </source>
</evidence>
<evidence type="ECO:0000313" key="11">
    <source>
        <dbReference type="Proteomes" id="UP000481947"/>
    </source>
</evidence>
<dbReference type="GO" id="GO:0000976">
    <property type="term" value="F:transcription cis-regulatory region binding"/>
    <property type="evidence" value="ECO:0007669"/>
    <property type="project" value="TreeGrafter"/>
</dbReference>
<dbReference type="GO" id="GO:0032993">
    <property type="term" value="C:protein-DNA complex"/>
    <property type="evidence" value="ECO:0007669"/>
    <property type="project" value="TreeGrafter"/>
</dbReference>
<keyword evidence="5" id="KW-0804">Transcription</keyword>
<evidence type="ECO:0000256" key="1">
    <source>
        <dbReference type="ARBA" id="ARBA00022553"/>
    </source>
</evidence>
<name>A0A7C9IZ86_9BURK</name>
<evidence type="ECO:0000259" key="9">
    <source>
        <dbReference type="PROSITE" id="PS50110"/>
    </source>
</evidence>
<evidence type="ECO:0000256" key="5">
    <source>
        <dbReference type="ARBA" id="ARBA00023163"/>
    </source>
</evidence>
<dbReference type="InterPro" id="IPR000792">
    <property type="entry name" value="Tscrpt_reg_LuxR_C"/>
</dbReference>
<evidence type="ECO:0000256" key="7">
    <source>
        <dbReference type="SAM" id="MobiDB-lite"/>
    </source>
</evidence>
<reference evidence="10 11" key="1">
    <citation type="submission" date="2019-09" db="EMBL/GenBank/DDBJ databases">
        <title>Identification of Malikia spinosa a prominent benzene-, toluene-, and ethylbenzene-degrading bacterium: enrichment, isolation and whole genome sequencing.</title>
        <authorList>
            <person name="Tancsics A."/>
            <person name="Revesz F."/>
            <person name="Kriszt B."/>
        </authorList>
    </citation>
    <scope>NUCLEOTIDE SEQUENCE [LARGE SCALE GENOMIC DNA]</scope>
    <source>
        <strain evidence="10 11">AB6</strain>
    </source>
</reference>
<dbReference type="CDD" id="cd19920">
    <property type="entry name" value="REC_PA4781-like"/>
    <property type="match status" value="1"/>
</dbReference>
<organism evidence="10 11">
    <name type="scientific">Malikia spinosa</name>
    <dbReference type="NCBI Taxonomy" id="86180"/>
    <lineage>
        <taxon>Bacteria</taxon>
        <taxon>Pseudomonadati</taxon>
        <taxon>Pseudomonadota</taxon>
        <taxon>Betaproteobacteria</taxon>
        <taxon>Burkholderiales</taxon>
        <taxon>Comamonadaceae</taxon>
        <taxon>Malikia</taxon>
    </lineage>
</organism>
<dbReference type="SMART" id="SM00421">
    <property type="entry name" value="HTH_LUXR"/>
    <property type="match status" value="1"/>
</dbReference>
<protein>
    <submittedName>
        <fullName evidence="10">Response regulator</fullName>
    </submittedName>
</protein>
<dbReference type="SUPFAM" id="SSF52172">
    <property type="entry name" value="CheY-like"/>
    <property type="match status" value="1"/>
</dbReference>
<evidence type="ECO:0000259" key="8">
    <source>
        <dbReference type="PROSITE" id="PS50043"/>
    </source>
</evidence>
<dbReference type="SMART" id="SM00448">
    <property type="entry name" value="REC"/>
    <property type="match status" value="1"/>
</dbReference>
<dbReference type="PROSITE" id="PS50110">
    <property type="entry name" value="RESPONSE_REGULATORY"/>
    <property type="match status" value="1"/>
</dbReference>
<feature type="region of interest" description="Disordered" evidence="7">
    <location>
        <begin position="22"/>
        <end position="41"/>
    </location>
</feature>
<feature type="modified residue" description="4-aspartylphosphate" evidence="6">
    <location>
        <position position="97"/>
    </location>
</feature>
<dbReference type="InterPro" id="IPR039420">
    <property type="entry name" value="WalR-like"/>
</dbReference>
<dbReference type="EMBL" id="VYSB01000024">
    <property type="protein sequence ID" value="MYZ53654.1"/>
    <property type="molecule type" value="Genomic_DNA"/>
</dbReference>
<dbReference type="SUPFAM" id="SSF46894">
    <property type="entry name" value="C-terminal effector domain of the bipartite response regulators"/>
    <property type="match status" value="1"/>
</dbReference>
<dbReference type="Pfam" id="PF00196">
    <property type="entry name" value="GerE"/>
    <property type="match status" value="1"/>
</dbReference>
<dbReference type="PANTHER" id="PTHR48111:SF1">
    <property type="entry name" value="TWO-COMPONENT RESPONSE REGULATOR ORR33"/>
    <property type="match status" value="1"/>
</dbReference>
<keyword evidence="2" id="KW-0902">Two-component regulatory system</keyword>
<evidence type="ECO:0000313" key="10">
    <source>
        <dbReference type="EMBL" id="MYZ53654.1"/>
    </source>
</evidence>
<evidence type="ECO:0000256" key="6">
    <source>
        <dbReference type="PROSITE-ProRule" id="PRU00169"/>
    </source>
</evidence>
<sequence>MRGLAGAAAGAGARIPLRDHRRRAAAAAGGRRPPVHPAPLNADPDDAVVLLVDDMPDNIAPLHDALDAAGYTVLVALDGQSALARAAQARPDVILLDALMPGIDGFEVARRLKADPELAQIPILFMTGLTETEHLVKALAAGGVDYVTKPVKPLEVMARMGVHLRAARQARLGALERQQARNALDAFGYATITVRARDGRLMWQTPLARELLRRHCDTESPITPEPVLQWLRRHLPEAQRQLEPPRLHLDQGPSRLTFRLHRRLGEEECSDDSPEGEWLIVMEESSDGSAIEALVSAFGLTAREAEVLYWVAQGKINRDIADILGASPATVKKHLERIHGKLGVETRTAAAAMAVNRVRALQRTS</sequence>
<dbReference type="PANTHER" id="PTHR48111">
    <property type="entry name" value="REGULATOR OF RPOS"/>
    <property type="match status" value="1"/>
</dbReference>
<evidence type="ECO:0000256" key="3">
    <source>
        <dbReference type="ARBA" id="ARBA00023015"/>
    </source>
</evidence>
<dbReference type="Gene3D" id="3.40.50.2300">
    <property type="match status" value="1"/>
</dbReference>
<dbReference type="Gene3D" id="1.10.10.10">
    <property type="entry name" value="Winged helix-like DNA-binding domain superfamily/Winged helix DNA-binding domain"/>
    <property type="match status" value="1"/>
</dbReference>
<evidence type="ECO:0000256" key="2">
    <source>
        <dbReference type="ARBA" id="ARBA00023012"/>
    </source>
</evidence>
<dbReference type="Pfam" id="PF00072">
    <property type="entry name" value="Response_reg"/>
    <property type="match status" value="1"/>
</dbReference>
<dbReference type="InterPro" id="IPR036388">
    <property type="entry name" value="WH-like_DNA-bd_sf"/>
</dbReference>
<dbReference type="GO" id="GO:0006355">
    <property type="term" value="P:regulation of DNA-templated transcription"/>
    <property type="evidence" value="ECO:0007669"/>
    <property type="project" value="InterPro"/>
</dbReference>